<dbReference type="SUPFAM" id="SSF56534">
    <property type="entry name" value="Aromatic aminoacid monoxygenases, catalytic and oligomerization domains"/>
    <property type="match status" value="1"/>
</dbReference>
<dbReference type="PROSITE" id="PS00367">
    <property type="entry name" value="BH4_AAA_HYDROXYL_1"/>
    <property type="match status" value="1"/>
</dbReference>
<proteinExistence type="inferred from homology"/>
<feature type="domain" description="Biopterin-dependent aromatic amino acid hydroxylase family profile" evidence="9">
    <location>
        <begin position="1"/>
        <end position="118"/>
    </location>
</feature>
<keyword evidence="11" id="KW-1185">Reference proteome</keyword>
<dbReference type="AlphaFoldDB" id="A0A0B2W531"/>
<comment type="caution">
    <text evidence="10">The sequence shown here is derived from an EMBL/GenBank/DDBJ whole genome shotgun (WGS) entry which is preliminary data.</text>
</comment>
<dbReference type="PROSITE" id="PS51410">
    <property type="entry name" value="BH4_AAA_HYDROXYL_2"/>
    <property type="match status" value="1"/>
</dbReference>
<accession>A0A0B2W531</accession>
<comment type="cofactor">
    <cofactor evidence="1 7">
        <name>Fe(2+)</name>
        <dbReference type="ChEBI" id="CHEBI:29033"/>
    </cofactor>
</comment>
<keyword evidence="6 10" id="KW-0503">Monooxygenase</keyword>
<dbReference type="PANTHER" id="PTHR11473:SF15">
    <property type="entry name" value="TYROSINE 3-MONOOXYGENASE"/>
    <property type="match status" value="1"/>
</dbReference>
<dbReference type="GO" id="GO:0043204">
    <property type="term" value="C:perikaryon"/>
    <property type="evidence" value="ECO:0007669"/>
    <property type="project" value="TreeGrafter"/>
</dbReference>
<keyword evidence="3 7" id="KW-0479">Metal-binding</keyword>
<feature type="compositionally biased region" description="Polar residues" evidence="8">
    <location>
        <begin position="1"/>
        <end position="15"/>
    </location>
</feature>
<evidence type="ECO:0000256" key="8">
    <source>
        <dbReference type="SAM" id="MobiDB-lite"/>
    </source>
</evidence>
<dbReference type="GO" id="GO:0006585">
    <property type="term" value="P:dopamine biosynthetic process from tyrosine"/>
    <property type="evidence" value="ECO:0007669"/>
    <property type="project" value="TreeGrafter"/>
</dbReference>
<feature type="binding site" evidence="7">
    <location>
        <position position="87"/>
    </location>
    <ligand>
        <name>Fe cation</name>
        <dbReference type="ChEBI" id="CHEBI:24875"/>
    </ligand>
</feature>
<name>A0A0B2W531_TOXCA</name>
<keyword evidence="5 7" id="KW-0408">Iron</keyword>
<dbReference type="Pfam" id="PF00351">
    <property type="entry name" value="Biopterin_H"/>
    <property type="match status" value="1"/>
</dbReference>
<dbReference type="GO" id="GO:0030424">
    <property type="term" value="C:axon"/>
    <property type="evidence" value="ECO:0007669"/>
    <property type="project" value="TreeGrafter"/>
</dbReference>
<dbReference type="InterPro" id="IPR036329">
    <property type="entry name" value="Aro-AA_hydroxylase_C_sf"/>
</dbReference>
<evidence type="ECO:0000256" key="5">
    <source>
        <dbReference type="ARBA" id="ARBA00023004"/>
    </source>
</evidence>
<evidence type="ECO:0000313" key="11">
    <source>
        <dbReference type="Proteomes" id="UP000031036"/>
    </source>
</evidence>
<dbReference type="PANTHER" id="PTHR11473">
    <property type="entry name" value="AROMATIC AMINO ACID HYDROXYLASE"/>
    <property type="match status" value="1"/>
</dbReference>
<evidence type="ECO:0000256" key="4">
    <source>
        <dbReference type="ARBA" id="ARBA00023002"/>
    </source>
</evidence>
<evidence type="ECO:0000256" key="2">
    <source>
        <dbReference type="ARBA" id="ARBA00009712"/>
    </source>
</evidence>
<dbReference type="InterPro" id="IPR036951">
    <property type="entry name" value="ArAA_hydroxylase_sf"/>
</dbReference>
<dbReference type="GO" id="GO:0005737">
    <property type="term" value="C:cytoplasm"/>
    <property type="evidence" value="ECO:0007669"/>
    <property type="project" value="TreeGrafter"/>
</dbReference>
<dbReference type="STRING" id="6265.A0A0B2W531"/>
<keyword evidence="4" id="KW-0560">Oxidoreductase</keyword>
<sequence length="118" mass="13280">MPGSQLLQNSEQTKAPSERPQHKISHTLANISNYFRRTIKLISVLVCGMKFSNRSLKNRLQTTLYVRHTRSPHHSPEPDLIHEIIGHCPVFADPTLAQFSQEIGLLSLGANDLFYSSA</sequence>
<feature type="binding site" evidence="7">
    <location>
        <position position="82"/>
    </location>
    <ligand>
        <name>Fe cation</name>
        <dbReference type="ChEBI" id="CHEBI:24875"/>
    </ligand>
</feature>
<evidence type="ECO:0000256" key="6">
    <source>
        <dbReference type="ARBA" id="ARBA00023033"/>
    </source>
</evidence>
<evidence type="ECO:0000256" key="3">
    <source>
        <dbReference type="ARBA" id="ARBA00022723"/>
    </source>
</evidence>
<feature type="region of interest" description="Disordered" evidence="8">
    <location>
        <begin position="1"/>
        <end position="23"/>
    </location>
</feature>
<dbReference type="GO" id="GO:0005506">
    <property type="term" value="F:iron ion binding"/>
    <property type="evidence" value="ECO:0007669"/>
    <property type="project" value="InterPro"/>
</dbReference>
<evidence type="ECO:0000256" key="1">
    <source>
        <dbReference type="ARBA" id="ARBA00001954"/>
    </source>
</evidence>
<dbReference type="Gene3D" id="1.10.800.10">
    <property type="entry name" value="Aromatic amino acid hydroxylase"/>
    <property type="match status" value="1"/>
</dbReference>
<dbReference type="EMBL" id="JPKZ01000247">
    <property type="protein sequence ID" value="KHN88380.1"/>
    <property type="molecule type" value="Genomic_DNA"/>
</dbReference>
<dbReference type="Proteomes" id="UP000031036">
    <property type="component" value="Unassembled WGS sequence"/>
</dbReference>
<protein>
    <submittedName>
        <fullName evidence="10">Tyrosine 3-monooxygenase</fullName>
    </submittedName>
</protein>
<comment type="similarity">
    <text evidence="2">Belongs to the biopterin-dependent aromatic amino acid hydroxylase family.</text>
</comment>
<dbReference type="GO" id="GO:0004511">
    <property type="term" value="F:tyrosine 3-monooxygenase activity"/>
    <property type="evidence" value="ECO:0007669"/>
    <property type="project" value="TreeGrafter"/>
</dbReference>
<gene>
    <name evidence="10" type="primary">cat-2</name>
    <name evidence="10" type="ORF">Tcan_11296</name>
</gene>
<dbReference type="InterPro" id="IPR019774">
    <property type="entry name" value="Aromatic-AA_hydroxylase_C"/>
</dbReference>
<organism evidence="10 11">
    <name type="scientific">Toxocara canis</name>
    <name type="common">Canine roundworm</name>
    <dbReference type="NCBI Taxonomy" id="6265"/>
    <lineage>
        <taxon>Eukaryota</taxon>
        <taxon>Metazoa</taxon>
        <taxon>Ecdysozoa</taxon>
        <taxon>Nematoda</taxon>
        <taxon>Chromadorea</taxon>
        <taxon>Rhabditida</taxon>
        <taxon>Spirurina</taxon>
        <taxon>Ascaridomorpha</taxon>
        <taxon>Ascaridoidea</taxon>
        <taxon>Toxocaridae</taxon>
        <taxon>Toxocara</taxon>
    </lineage>
</organism>
<evidence type="ECO:0000256" key="7">
    <source>
        <dbReference type="PIRSR" id="PIRSR601273-2"/>
    </source>
</evidence>
<dbReference type="OMA" id="PQHKISH"/>
<dbReference type="InterPro" id="IPR001273">
    <property type="entry name" value="ArAA_hydroxylase"/>
</dbReference>
<dbReference type="OrthoDB" id="983542at2759"/>
<dbReference type="InterPro" id="IPR018301">
    <property type="entry name" value="ArAA_hydroxylase_Fe/CU_BS"/>
</dbReference>
<reference evidence="10 11" key="1">
    <citation type="submission" date="2014-11" db="EMBL/GenBank/DDBJ databases">
        <title>Genetic blueprint of the zoonotic pathogen Toxocara canis.</title>
        <authorList>
            <person name="Zhu X.-Q."/>
            <person name="Korhonen P.K."/>
            <person name="Cai H."/>
            <person name="Young N.D."/>
            <person name="Nejsum P."/>
            <person name="von Samson-Himmelstjerna G."/>
            <person name="Boag P.R."/>
            <person name="Tan P."/>
            <person name="Li Q."/>
            <person name="Min J."/>
            <person name="Yang Y."/>
            <person name="Wang X."/>
            <person name="Fang X."/>
            <person name="Hall R.S."/>
            <person name="Hofmann A."/>
            <person name="Sternberg P.W."/>
            <person name="Jex A.R."/>
            <person name="Gasser R.B."/>
        </authorList>
    </citation>
    <scope>NUCLEOTIDE SEQUENCE [LARGE SCALE GENOMIC DNA]</scope>
    <source>
        <strain evidence="10">PN_DK_2014</strain>
    </source>
</reference>
<evidence type="ECO:0000259" key="9">
    <source>
        <dbReference type="PROSITE" id="PS51410"/>
    </source>
</evidence>
<evidence type="ECO:0000313" key="10">
    <source>
        <dbReference type="EMBL" id="KHN88380.1"/>
    </source>
</evidence>